<feature type="transmembrane region" description="Helical" evidence="1">
    <location>
        <begin position="20"/>
        <end position="38"/>
    </location>
</feature>
<keyword evidence="1" id="KW-0472">Membrane</keyword>
<keyword evidence="1" id="KW-0812">Transmembrane</keyword>
<dbReference type="Proteomes" id="UP000509478">
    <property type="component" value="Chromosome"/>
</dbReference>
<evidence type="ECO:0000313" key="2">
    <source>
        <dbReference type="EMBL" id="QLH06848.1"/>
    </source>
</evidence>
<gene>
    <name evidence="2" type="ORF">C5F50_06980</name>
</gene>
<keyword evidence="1" id="KW-1133">Transmembrane helix</keyword>
<sequence length="60" mass="7319">MNLFLQQLEMLCFFFEHTLFLIFWLYSKIMVLTIYMANKMRQTNQGNKQRTRENSASNHP</sequence>
<reference evidence="2 3" key="1">
    <citation type="submission" date="2018-02" db="EMBL/GenBank/DDBJ databases">
        <title>Complete genome of Nitrosopumilus ureaphilus PS0.</title>
        <authorList>
            <person name="Qin W."/>
            <person name="Zheng Y."/>
            <person name="Stahl D.A."/>
        </authorList>
    </citation>
    <scope>NUCLEOTIDE SEQUENCE [LARGE SCALE GENOMIC DNA]</scope>
    <source>
        <strain evidence="2 3">PS0</strain>
    </source>
</reference>
<evidence type="ECO:0000256" key="1">
    <source>
        <dbReference type="SAM" id="Phobius"/>
    </source>
</evidence>
<name>A0A7D5M890_9ARCH</name>
<protein>
    <submittedName>
        <fullName evidence="2">Uncharacterized protein</fullName>
    </submittedName>
</protein>
<dbReference type="KEGG" id="nue:C5F50_06980"/>
<keyword evidence="3" id="KW-1185">Reference proteome</keyword>
<proteinExistence type="predicted"/>
<dbReference type="AlphaFoldDB" id="A0A7D5M890"/>
<dbReference type="EMBL" id="CP026995">
    <property type="protein sequence ID" value="QLH06848.1"/>
    <property type="molecule type" value="Genomic_DNA"/>
</dbReference>
<accession>A0A7D5M890</accession>
<evidence type="ECO:0000313" key="3">
    <source>
        <dbReference type="Proteomes" id="UP000509478"/>
    </source>
</evidence>
<organism evidence="2 3">
    <name type="scientific">Nitrosopumilus ureiphilus</name>
    <dbReference type="NCBI Taxonomy" id="1470067"/>
    <lineage>
        <taxon>Archaea</taxon>
        <taxon>Nitrososphaerota</taxon>
        <taxon>Nitrososphaeria</taxon>
        <taxon>Nitrosopumilales</taxon>
        <taxon>Nitrosopumilaceae</taxon>
        <taxon>Nitrosopumilus</taxon>
    </lineage>
</organism>